<proteinExistence type="predicted"/>
<dbReference type="GO" id="GO:0008836">
    <property type="term" value="F:diaminopimelate decarboxylase activity"/>
    <property type="evidence" value="ECO:0007669"/>
    <property type="project" value="TreeGrafter"/>
</dbReference>
<dbReference type="InterPro" id="IPR009006">
    <property type="entry name" value="Ala_racemase/Decarboxylase_C"/>
</dbReference>
<dbReference type="PANTHER" id="PTHR43727:SF3">
    <property type="entry name" value="GROUP IV DECARBOXYLASE"/>
    <property type="match status" value="1"/>
</dbReference>
<dbReference type="PRINTS" id="PR01182">
    <property type="entry name" value="ORNDCRBXLASE"/>
</dbReference>
<dbReference type="eggNOG" id="COG0019">
    <property type="taxonomic scope" value="Bacteria"/>
</dbReference>
<evidence type="ECO:0000256" key="1">
    <source>
        <dbReference type="ARBA" id="ARBA00001933"/>
    </source>
</evidence>
<keyword evidence="2 3" id="KW-0663">Pyridoxal phosphate</keyword>
<dbReference type="Gene3D" id="3.20.20.10">
    <property type="entry name" value="Alanine racemase"/>
    <property type="match status" value="1"/>
</dbReference>
<gene>
    <name evidence="5" type="ORF">DesfrDRAFT_2771</name>
</gene>
<accession>E1JYS2</accession>
<evidence type="ECO:0000313" key="6">
    <source>
        <dbReference type="Proteomes" id="UP000006250"/>
    </source>
</evidence>
<dbReference type="PRINTS" id="PR01179">
    <property type="entry name" value="ODADCRBXLASE"/>
</dbReference>
<dbReference type="EMBL" id="AECZ01000019">
    <property type="protein sequence ID" value="EFL50492.1"/>
    <property type="molecule type" value="Genomic_DNA"/>
</dbReference>
<dbReference type="InterPro" id="IPR022644">
    <property type="entry name" value="De-COase2_N"/>
</dbReference>
<dbReference type="InterPro" id="IPR029066">
    <property type="entry name" value="PLP-binding_barrel"/>
</dbReference>
<dbReference type="InterPro" id="IPR022657">
    <property type="entry name" value="De-COase2_CS"/>
</dbReference>
<comment type="cofactor">
    <cofactor evidence="1 3">
        <name>pyridoxal 5'-phosphate</name>
        <dbReference type="ChEBI" id="CHEBI:597326"/>
    </cofactor>
</comment>
<dbReference type="PANTHER" id="PTHR43727">
    <property type="entry name" value="DIAMINOPIMELATE DECARBOXYLASE"/>
    <property type="match status" value="1"/>
</dbReference>
<dbReference type="Proteomes" id="UP000006250">
    <property type="component" value="Unassembled WGS sequence"/>
</dbReference>
<dbReference type="Gene3D" id="2.40.37.10">
    <property type="entry name" value="Lyase, Ornithine Decarboxylase, Chain A, domain 1"/>
    <property type="match status" value="1"/>
</dbReference>
<reference evidence="5 6" key="1">
    <citation type="submission" date="2010-08" db="EMBL/GenBank/DDBJ databases">
        <title>The draft genome of Desulfovibrio fructosovorans JJ.</title>
        <authorList>
            <consortium name="US DOE Joint Genome Institute (JGI-PGF)"/>
            <person name="Lucas S."/>
            <person name="Copeland A."/>
            <person name="Lapidus A."/>
            <person name="Cheng J.-F."/>
            <person name="Bruce D."/>
            <person name="Goodwin L."/>
            <person name="Pitluck S."/>
            <person name="Land M.L."/>
            <person name="Hauser L."/>
            <person name="Chang Y.-J."/>
            <person name="Jeffries C."/>
            <person name="Wall J.D."/>
            <person name="Stahl D.A."/>
            <person name="Arkin A.P."/>
            <person name="Dehal P."/>
            <person name="Stolyar S.M."/>
            <person name="Hazen T.C."/>
            <person name="Woyke T.J."/>
        </authorList>
    </citation>
    <scope>NUCLEOTIDE SEQUENCE [LARGE SCALE GENOMIC DNA]</scope>
    <source>
        <strain evidence="5 6">JJ</strain>
    </source>
</reference>
<name>E1JYS2_SOLFR</name>
<feature type="modified residue" description="N6-(pyridoxal phosphate)lysine" evidence="3">
    <location>
        <position position="50"/>
    </location>
</feature>
<evidence type="ECO:0000259" key="4">
    <source>
        <dbReference type="Pfam" id="PF02784"/>
    </source>
</evidence>
<dbReference type="GO" id="GO:0009089">
    <property type="term" value="P:lysine biosynthetic process via diaminopimelate"/>
    <property type="evidence" value="ECO:0007669"/>
    <property type="project" value="TreeGrafter"/>
</dbReference>
<evidence type="ECO:0000313" key="5">
    <source>
        <dbReference type="EMBL" id="EFL50492.1"/>
    </source>
</evidence>
<dbReference type="OrthoDB" id="9802241at2"/>
<dbReference type="Pfam" id="PF02784">
    <property type="entry name" value="Orn_Arg_deC_N"/>
    <property type="match status" value="1"/>
</dbReference>
<evidence type="ECO:0000256" key="2">
    <source>
        <dbReference type="ARBA" id="ARBA00022898"/>
    </source>
</evidence>
<protein>
    <submittedName>
        <fullName evidence="5">Orn/DAP/Arg decarboxylase 2</fullName>
    </submittedName>
</protein>
<comment type="caution">
    <text evidence="5">The sequence shown here is derived from an EMBL/GenBank/DDBJ whole genome shotgun (WGS) entry which is preliminary data.</text>
</comment>
<organism evidence="5 6">
    <name type="scientific">Solidesulfovibrio fructosivorans JJ]</name>
    <dbReference type="NCBI Taxonomy" id="596151"/>
    <lineage>
        <taxon>Bacteria</taxon>
        <taxon>Pseudomonadati</taxon>
        <taxon>Thermodesulfobacteriota</taxon>
        <taxon>Desulfovibrionia</taxon>
        <taxon>Desulfovibrionales</taxon>
        <taxon>Desulfovibrionaceae</taxon>
        <taxon>Solidesulfovibrio</taxon>
    </lineage>
</organism>
<dbReference type="GO" id="GO:0006596">
    <property type="term" value="P:polyamine biosynthetic process"/>
    <property type="evidence" value="ECO:0007669"/>
    <property type="project" value="InterPro"/>
</dbReference>
<feature type="domain" description="Orn/DAP/Arg decarboxylase 2 N-terminal" evidence="4">
    <location>
        <begin position="27"/>
        <end position="272"/>
    </location>
</feature>
<dbReference type="SUPFAM" id="SSF51419">
    <property type="entry name" value="PLP-binding barrel"/>
    <property type="match status" value="1"/>
</dbReference>
<dbReference type="STRING" id="596151.DesfrDRAFT_2771"/>
<evidence type="ECO:0000256" key="3">
    <source>
        <dbReference type="PIRSR" id="PIRSR600183-50"/>
    </source>
</evidence>
<dbReference type="InterPro" id="IPR000183">
    <property type="entry name" value="Orn/DAP/Arg_de-COase"/>
</dbReference>
<dbReference type="PROSITE" id="PS00879">
    <property type="entry name" value="ODR_DC_2_2"/>
    <property type="match status" value="1"/>
</dbReference>
<feature type="active site" description="Proton donor" evidence="3">
    <location>
        <position position="341"/>
    </location>
</feature>
<dbReference type="InterPro" id="IPR002433">
    <property type="entry name" value="Orn_de-COase"/>
</dbReference>
<keyword evidence="6" id="KW-1185">Reference proteome</keyword>
<dbReference type="SUPFAM" id="SSF50621">
    <property type="entry name" value="Alanine racemase C-terminal domain-like"/>
    <property type="match status" value="1"/>
</dbReference>
<sequence length="426" mass="45691">MEMVEKGIAAGMIREADTAVVFHDLDMLERRLGEVTTAFGPAALAAAAIKANPLPPVLAFLAGLGAGAEAASLPEVRLALDAGFTAGRIVFDSPAKTFEELRLAVSLGLNVNADNLDEVERLGTVGASLGRAPRAGLRVNPQVGLGRIKATSVAGVYSKFGVPLADREAILAAFARCPWLEGLHVHIGSQGCSLDMLVAGVGAIYDLALEINARLGARRVRRFDLGGGLPVAYRDTDDPPTPGVYAAALAERCPGLFSGQFDLVTEFGRFLHAPCGLAVSRVEYVKRQPGHNTAVLHLGADMFVRECYNPELWTHGVTLLSPDGREKGGERGTWHLAGPLCFSGDFPIRQARLPDVAPGDLVAIHDVGAYTLAMWSRYNSRQMPRILGYRQGRFNVLREREEPEDLVRFWRGRPVAPGGGGQGREE</sequence>
<dbReference type="AlphaFoldDB" id="E1JYS2"/>